<keyword evidence="4" id="KW-1185">Reference proteome</keyword>
<evidence type="ECO:0000313" key="4">
    <source>
        <dbReference type="Proteomes" id="UP001206483"/>
    </source>
</evidence>
<reference evidence="3 4" key="1">
    <citation type="submission" date="2022-06" db="EMBL/GenBank/DDBJ databases">
        <title>Sequencing the genomes of 1000 actinobacteria strains.</title>
        <authorList>
            <person name="Klenk H.-P."/>
        </authorList>
    </citation>
    <scope>NUCLEOTIDE SEQUENCE [LARGE SCALE GENOMIC DNA]</scope>
    <source>
        <strain evidence="3 4">DSM 41656</strain>
    </source>
</reference>
<sequence length="228" mass="24329">MPYRGEGAPLTGGAPVTVPRDAARDAAKQELLNPAYHRHDPSLVQRAMKWVGDRLDDLLTGLGHPLRGGTAGVLLAVVLVLGLLAVLWWRYGTPHRRTRSADTLFTRQGPRTAAEHRAAATAHAAADEWADAVREQMRALVRSLEERTLLDHRPGRTADEAAAEAARVLPEHAAALADAARTFDDIAFGDRAADRAAYLTLADLDRKLQATRPTLAGAAPVPVGGAAA</sequence>
<dbReference type="RefSeq" id="WP_253797877.1">
    <property type="nucleotide sequence ID" value="NZ_BAAAUB010000110.1"/>
</dbReference>
<evidence type="ECO:0000259" key="2">
    <source>
        <dbReference type="Pfam" id="PF13559"/>
    </source>
</evidence>
<comment type="caution">
    <text evidence="3">The sequence shown here is derived from an EMBL/GenBank/DDBJ whole genome shotgun (WGS) entry which is preliminary data.</text>
</comment>
<evidence type="ECO:0000313" key="3">
    <source>
        <dbReference type="EMBL" id="MCP2310053.1"/>
    </source>
</evidence>
<dbReference type="Proteomes" id="UP001206483">
    <property type="component" value="Unassembled WGS sequence"/>
</dbReference>
<accession>A0ABT1IY41</accession>
<feature type="transmembrane region" description="Helical" evidence="1">
    <location>
        <begin position="68"/>
        <end position="89"/>
    </location>
</feature>
<dbReference type="Pfam" id="PF13559">
    <property type="entry name" value="DUF4129"/>
    <property type="match status" value="1"/>
</dbReference>
<proteinExistence type="predicted"/>
<protein>
    <recommendedName>
        <fullName evidence="2">Protein-glutamine gamma-glutamyltransferase-like C-terminal domain-containing protein</fullName>
    </recommendedName>
</protein>
<gene>
    <name evidence="3" type="ORF">FHR36_003186</name>
</gene>
<dbReference type="InterPro" id="IPR025403">
    <property type="entry name" value="TgpA-like_C"/>
</dbReference>
<evidence type="ECO:0000256" key="1">
    <source>
        <dbReference type="SAM" id="Phobius"/>
    </source>
</evidence>
<keyword evidence="1" id="KW-1133">Transmembrane helix</keyword>
<name>A0ABT1IY41_9ACTN</name>
<feature type="domain" description="Protein-glutamine gamma-glutamyltransferase-like C-terminal" evidence="2">
    <location>
        <begin position="137"/>
        <end position="206"/>
    </location>
</feature>
<keyword evidence="1" id="KW-0472">Membrane</keyword>
<keyword evidence="1" id="KW-0812">Transmembrane</keyword>
<organism evidence="3 4">
    <name type="scientific">Kitasatospora paracochleata</name>
    <dbReference type="NCBI Taxonomy" id="58354"/>
    <lineage>
        <taxon>Bacteria</taxon>
        <taxon>Bacillati</taxon>
        <taxon>Actinomycetota</taxon>
        <taxon>Actinomycetes</taxon>
        <taxon>Kitasatosporales</taxon>
        <taxon>Streptomycetaceae</taxon>
        <taxon>Kitasatospora</taxon>
    </lineage>
</organism>
<dbReference type="EMBL" id="JAMZDX010000003">
    <property type="protein sequence ID" value="MCP2310053.1"/>
    <property type="molecule type" value="Genomic_DNA"/>
</dbReference>